<name>A0A6G1PGE0_CHAAH</name>
<protein>
    <submittedName>
        <fullName evidence="2">Uncharacterized protein</fullName>
    </submittedName>
</protein>
<evidence type="ECO:0000313" key="2">
    <source>
        <dbReference type="EMBL" id="KAF3689302.1"/>
    </source>
</evidence>
<dbReference type="EMBL" id="CM015715">
    <property type="protein sequence ID" value="KAF3689302.1"/>
    <property type="molecule type" value="Genomic_DNA"/>
</dbReference>
<keyword evidence="3" id="KW-1185">Reference proteome</keyword>
<organism evidence="2 3">
    <name type="scientific">Channa argus</name>
    <name type="common">Northern snakehead</name>
    <name type="synonym">Ophicephalus argus</name>
    <dbReference type="NCBI Taxonomy" id="215402"/>
    <lineage>
        <taxon>Eukaryota</taxon>
        <taxon>Metazoa</taxon>
        <taxon>Chordata</taxon>
        <taxon>Craniata</taxon>
        <taxon>Vertebrata</taxon>
        <taxon>Euteleostomi</taxon>
        <taxon>Actinopterygii</taxon>
        <taxon>Neopterygii</taxon>
        <taxon>Teleostei</taxon>
        <taxon>Neoteleostei</taxon>
        <taxon>Acanthomorphata</taxon>
        <taxon>Anabantaria</taxon>
        <taxon>Anabantiformes</taxon>
        <taxon>Channoidei</taxon>
        <taxon>Channidae</taxon>
        <taxon>Channa</taxon>
    </lineage>
</organism>
<dbReference type="Proteomes" id="UP000503349">
    <property type="component" value="Chromosome 4"/>
</dbReference>
<reference evidence="2 3" key="1">
    <citation type="submission" date="2019-02" db="EMBL/GenBank/DDBJ databases">
        <title>Opniocepnalus argus genome.</title>
        <authorList>
            <person name="Zhou C."/>
            <person name="Xiao S."/>
        </authorList>
    </citation>
    <scope>NUCLEOTIDE SEQUENCE [LARGE SCALE GENOMIC DNA]</scope>
    <source>
        <strain evidence="2">OARG1902GOOAL</strain>
        <tissue evidence="2">Muscle</tissue>
    </source>
</reference>
<evidence type="ECO:0000256" key="1">
    <source>
        <dbReference type="SAM" id="MobiDB-lite"/>
    </source>
</evidence>
<dbReference type="AlphaFoldDB" id="A0A6G1PGE0"/>
<accession>A0A6G1PGE0</accession>
<evidence type="ECO:0000313" key="3">
    <source>
        <dbReference type="Proteomes" id="UP000503349"/>
    </source>
</evidence>
<reference evidence="3" key="2">
    <citation type="submission" date="2019-02" db="EMBL/GenBank/DDBJ databases">
        <title>Opniocepnalus argus Var Kimnra genome.</title>
        <authorList>
            <person name="Zhou C."/>
            <person name="Xiao S."/>
        </authorList>
    </citation>
    <scope>NUCLEOTIDE SEQUENCE [LARGE SCALE GENOMIC DNA]</scope>
</reference>
<sequence length="147" mass="16835">MRKRFSVSQVLDSIFSKNEEENTEEQSDMEEQVFEEEDNVEFYPEETDTSDESDEVTSGEFAERFKSKDGKIFWRSVPHDAQGGAAAANLIIMTPGITRLAVTRVSDIKTYFELFMPLSLKRVILDMTNLEGKMSMVTRGKTLMRNT</sequence>
<gene>
    <name evidence="2" type="ORF">EXN66_Car004974</name>
</gene>
<feature type="region of interest" description="Disordered" evidence="1">
    <location>
        <begin position="15"/>
        <end position="59"/>
    </location>
</feature>
<feature type="compositionally biased region" description="Acidic residues" evidence="1">
    <location>
        <begin position="21"/>
        <end position="57"/>
    </location>
</feature>
<proteinExistence type="predicted"/>